<organism evidence="2 3">
    <name type="scientific">Paenibacillus amylolyticus</name>
    <dbReference type="NCBI Taxonomy" id="1451"/>
    <lineage>
        <taxon>Bacteria</taxon>
        <taxon>Bacillati</taxon>
        <taxon>Bacillota</taxon>
        <taxon>Bacilli</taxon>
        <taxon>Bacillales</taxon>
        <taxon>Paenibacillaceae</taxon>
        <taxon>Paenibacillus</taxon>
    </lineage>
</organism>
<dbReference type="Pfam" id="PF00583">
    <property type="entry name" value="Acetyltransf_1"/>
    <property type="match status" value="1"/>
</dbReference>
<dbReference type="RefSeq" id="WP_100529040.1">
    <property type="nucleotide sequence ID" value="NZ_CP145893.1"/>
</dbReference>
<dbReference type="Proteomes" id="UP001364764">
    <property type="component" value="Plasmid pY5S7-1"/>
</dbReference>
<keyword evidence="2" id="KW-0614">Plasmid</keyword>
<name>A0ABD8B2I2_PAEAM</name>
<evidence type="ECO:0000259" key="1">
    <source>
        <dbReference type="PROSITE" id="PS51186"/>
    </source>
</evidence>
<dbReference type="GeneID" id="93479962"/>
<feature type="domain" description="N-acetyltransferase" evidence="1">
    <location>
        <begin position="16"/>
        <end position="170"/>
    </location>
</feature>
<dbReference type="PROSITE" id="PS51186">
    <property type="entry name" value="GNAT"/>
    <property type="match status" value="1"/>
</dbReference>
<dbReference type="Gene3D" id="3.40.630.30">
    <property type="match status" value="1"/>
</dbReference>
<dbReference type="SUPFAM" id="SSF55729">
    <property type="entry name" value="Acyl-CoA N-acyltransferases (Nat)"/>
    <property type="match status" value="1"/>
</dbReference>
<dbReference type="CDD" id="cd04301">
    <property type="entry name" value="NAT_SF"/>
    <property type="match status" value="1"/>
</dbReference>
<gene>
    <name evidence="2" type="ORF">V6668_30815</name>
</gene>
<dbReference type="EMBL" id="CP145893">
    <property type="protein sequence ID" value="WWP24045.1"/>
    <property type="molecule type" value="Genomic_DNA"/>
</dbReference>
<accession>A0ABD8B2I2</accession>
<dbReference type="InterPro" id="IPR016181">
    <property type="entry name" value="Acyl_CoA_acyltransferase"/>
</dbReference>
<dbReference type="AlphaFoldDB" id="A0ABD8B2I2"/>
<reference evidence="2 3" key="1">
    <citation type="submission" date="2024-02" db="EMBL/GenBank/DDBJ databases">
        <title>Complete sequences of two Paenibacillus sp. strains and one Lysinibacillus strain isolated from the environment on STAA medium highlight biotechnological potential.</title>
        <authorList>
            <person name="Attere S.A."/>
            <person name="Piche L.C."/>
            <person name="Intertaglia L."/>
            <person name="Lami R."/>
            <person name="Charette S.J."/>
            <person name="Vincent A.T."/>
        </authorList>
    </citation>
    <scope>NUCLEOTIDE SEQUENCE [LARGE SCALE GENOMIC DNA]</scope>
    <source>
        <strain evidence="2 3">Y5S-7</strain>
        <plasmid evidence="2 3">pY5S7-1</plasmid>
    </source>
</reference>
<geneLocation type="plasmid" evidence="2 3">
    <name>pY5S7-1</name>
</geneLocation>
<sequence>MIDTVAAKLEDEAFLFQLYSLTRQDELQSWNWELEEQELFLRMQWRAQTMSYAASYPDAIRIIVRDNNVSVGQTYVLEQGQEWVLIDISLLPEYRNRGIGMSIIMDLQQRASHAGATIRLSVLPMNRAMRLYQKLNFVPVHSTGLYQLMEWYPLRTNESTSEFSEVKTNE</sequence>
<dbReference type="InterPro" id="IPR000182">
    <property type="entry name" value="GNAT_dom"/>
</dbReference>
<protein>
    <submittedName>
        <fullName evidence="2">GNAT family N-acetyltransferase</fullName>
    </submittedName>
</protein>
<evidence type="ECO:0000313" key="2">
    <source>
        <dbReference type="EMBL" id="WWP24045.1"/>
    </source>
</evidence>
<evidence type="ECO:0000313" key="3">
    <source>
        <dbReference type="Proteomes" id="UP001364764"/>
    </source>
</evidence>
<proteinExistence type="predicted"/>